<proteinExistence type="predicted"/>
<dbReference type="SUPFAM" id="SSF51126">
    <property type="entry name" value="Pectin lyase-like"/>
    <property type="match status" value="1"/>
</dbReference>
<evidence type="ECO:0000256" key="2">
    <source>
        <dbReference type="SAM" id="MobiDB-lite"/>
    </source>
</evidence>
<dbReference type="AlphaFoldDB" id="H5SVE5"/>
<feature type="domain" description="Right handed beta helix" evidence="3">
    <location>
        <begin position="70"/>
        <end position="191"/>
    </location>
</feature>
<dbReference type="EMBL" id="AP011803">
    <property type="protein sequence ID" value="BAL59574.1"/>
    <property type="molecule type" value="Genomic_DNA"/>
</dbReference>
<reference evidence="4" key="1">
    <citation type="journal article" date="2005" name="Environ. Microbiol.">
        <title>Genetic and functional properties of uncultivated thermophilic crenarchaeotes from a subsurface gold mine as revealed by analysis of genome fragments.</title>
        <authorList>
            <person name="Nunoura T."/>
            <person name="Hirayama H."/>
            <person name="Takami H."/>
            <person name="Oida H."/>
            <person name="Nishi S."/>
            <person name="Shimamura S."/>
            <person name="Suzuki Y."/>
            <person name="Inagaki F."/>
            <person name="Takai K."/>
            <person name="Nealson K.H."/>
            <person name="Horikoshi K."/>
        </authorList>
    </citation>
    <scope>NUCLEOTIDE SEQUENCE</scope>
</reference>
<evidence type="ECO:0000256" key="1">
    <source>
        <dbReference type="ARBA" id="ARBA00022737"/>
    </source>
</evidence>
<gene>
    <name evidence="4" type="ORF">HGMM_OP4C210</name>
</gene>
<sequence length="326" mass="34440">MRSRVTGVLLITLVGALSGLVGVGAQGTLTVCPSGCQFSKIQDAINAAQPGDTIEIKAGTYEENLTINKGLKLIGEDRDKVTIKGATAGKPGIAISGDIEVTLEGLTVAETILASPKNFQEDGVRVTRSVKLTVKQARLFKNGDSGLELRDRSQATVTDSEFIGNGNNGIGLFDAAQIIVTNSKILQNGSGLADNFNNGLSAVGRNKVTLQESVISGNTNEGVFLGEETEATLIKNQITQNKMNGVIVLDAVTVELKENQIRENNFWGVTEVLTQCGFSEDRFDGTVTGENNEITGNGQGLPDALKQQGDGTGDVCPKELESLKKK</sequence>
<organism evidence="4">
    <name type="scientific">Acetithermum autotrophicum</name>
    <dbReference type="NCBI Taxonomy" id="1446466"/>
    <lineage>
        <taxon>Bacteria</taxon>
        <taxon>Candidatus Bipolaricaulota</taxon>
        <taxon>Candidatus Acetithermum</taxon>
    </lineage>
</organism>
<dbReference type="InterPro" id="IPR011050">
    <property type="entry name" value="Pectin_lyase_fold/virulence"/>
</dbReference>
<keyword evidence="1" id="KW-0677">Repeat</keyword>
<dbReference type="PANTHER" id="PTHR22990:SF15">
    <property type="entry name" value="F-BOX ONLY PROTEIN 10"/>
    <property type="match status" value="1"/>
</dbReference>
<feature type="domain" description="Right handed beta helix" evidence="3">
    <location>
        <begin position="194"/>
        <end position="300"/>
    </location>
</feature>
<name>H5SVE5_ACEAU</name>
<protein>
    <submittedName>
        <fullName evidence="4">Cell surface protein</fullName>
    </submittedName>
</protein>
<feature type="region of interest" description="Disordered" evidence="2">
    <location>
        <begin position="287"/>
        <end position="326"/>
    </location>
</feature>
<feature type="compositionally biased region" description="Basic and acidic residues" evidence="2">
    <location>
        <begin position="316"/>
        <end position="326"/>
    </location>
</feature>
<evidence type="ECO:0000259" key="3">
    <source>
        <dbReference type="Pfam" id="PF13229"/>
    </source>
</evidence>
<dbReference type="Pfam" id="PF13229">
    <property type="entry name" value="Beta_helix"/>
    <property type="match status" value="2"/>
</dbReference>
<dbReference type="Gene3D" id="2.160.20.10">
    <property type="entry name" value="Single-stranded right-handed beta-helix, Pectin lyase-like"/>
    <property type="match status" value="1"/>
</dbReference>
<dbReference type="InterPro" id="IPR051550">
    <property type="entry name" value="SCF-Subunits/Alg-Epimerases"/>
</dbReference>
<evidence type="ECO:0000313" key="4">
    <source>
        <dbReference type="EMBL" id="BAL59574.1"/>
    </source>
</evidence>
<dbReference type="InterPro" id="IPR012334">
    <property type="entry name" value="Pectin_lyas_fold"/>
</dbReference>
<dbReference type="InterPro" id="IPR039448">
    <property type="entry name" value="Beta_helix"/>
</dbReference>
<reference evidence="4" key="2">
    <citation type="journal article" date="2012" name="PLoS ONE">
        <title>A Deeply Branching Thermophilic Bacterium with an Ancient Acetyl-CoA Pathway Dominates a Subsurface Ecosystem.</title>
        <authorList>
            <person name="Takami H."/>
            <person name="Noguchi H."/>
            <person name="Takaki Y."/>
            <person name="Uchiyama I."/>
            <person name="Toyoda A."/>
            <person name="Nishi S."/>
            <person name="Chee G.-J."/>
            <person name="Arai W."/>
            <person name="Nunoura T."/>
            <person name="Itoh T."/>
            <person name="Hattori M."/>
            <person name="Takai K."/>
        </authorList>
    </citation>
    <scope>NUCLEOTIDE SEQUENCE</scope>
</reference>
<dbReference type="PANTHER" id="PTHR22990">
    <property type="entry name" value="F-BOX ONLY PROTEIN"/>
    <property type="match status" value="1"/>
</dbReference>
<accession>H5SVE5</accession>